<evidence type="ECO:0000313" key="9">
    <source>
        <dbReference type="EMBL" id="CZR65071.1"/>
    </source>
</evidence>
<dbReference type="PANTHER" id="PTHR42715">
    <property type="entry name" value="BETA-GLUCOSIDASE"/>
    <property type="match status" value="1"/>
</dbReference>
<keyword evidence="6" id="KW-0119">Carbohydrate metabolism</keyword>
<evidence type="ECO:0000313" key="10">
    <source>
        <dbReference type="Proteomes" id="UP000184330"/>
    </source>
</evidence>
<evidence type="ECO:0000256" key="7">
    <source>
        <dbReference type="ARBA" id="ARBA00023295"/>
    </source>
</evidence>
<keyword evidence="10" id="KW-1185">Reference proteome</keyword>
<evidence type="ECO:0000256" key="1">
    <source>
        <dbReference type="ARBA" id="ARBA00000448"/>
    </source>
</evidence>
<name>A0A1L7XJ63_9HELO</name>
<dbReference type="EC" id="3.2.1.21" evidence="3"/>
<keyword evidence="5" id="KW-0378">Hydrolase</keyword>
<sequence>MLKNEPDYAALATPGLPVAPYALFPQRDFDEGLYIDYRSTLGYPFPKNPTLASSHIQLFQRYQEEDPTCGMWLPPVDLQVSNIGSIFGQEVVQLYVGIPYSGTPIPPTERISKPNITAGGSTQVRFDLTRRDLSVWDVVAQEWVLPAGTSKSMLAHLAGTCD</sequence>
<evidence type="ECO:0000256" key="6">
    <source>
        <dbReference type="ARBA" id="ARBA00023001"/>
    </source>
</evidence>
<evidence type="ECO:0000256" key="5">
    <source>
        <dbReference type="ARBA" id="ARBA00022801"/>
    </source>
</evidence>
<organism evidence="9 10">
    <name type="scientific">Phialocephala subalpina</name>
    <dbReference type="NCBI Taxonomy" id="576137"/>
    <lineage>
        <taxon>Eukaryota</taxon>
        <taxon>Fungi</taxon>
        <taxon>Dikarya</taxon>
        <taxon>Ascomycota</taxon>
        <taxon>Pezizomycotina</taxon>
        <taxon>Leotiomycetes</taxon>
        <taxon>Helotiales</taxon>
        <taxon>Mollisiaceae</taxon>
        <taxon>Phialocephala</taxon>
        <taxon>Phialocephala fortinii species complex</taxon>
    </lineage>
</organism>
<evidence type="ECO:0000256" key="2">
    <source>
        <dbReference type="ARBA" id="ARBA00005336"/>
    </source>
</evidence>
<comment type="similarity">
    <text evidence="2">Belongs to the glycosyl hydrolase 3 family.</text>
</comment>
<dbReference type="Proteomes" id="UP000184330">
    <property type="component" value="Unassembled WGS sequence"/>
</dbReference>
<evidence type="ECO:0000259" key="8">
    <source>
        <dbReference type="SMART" id="SM01217"/>
    </source>
</evidence>
<dbReference type="OrthoDB" id="3562858at2759"/>
<keyword evidence="7" id="KW-0326">Glycosidase</keyword>
<dbReference type="Gene3D" id="2.60.40.10">
    <property type="entry name" value="Immunoglobulins"/>
    <property type="match status" value="1"/>
</dbReference>
<keyword evidence="6" id="KW-0624">Polysaccharide degradation</keyword>
<evidence type="ECO:0000256" key="3">
    <source>
        <dbReference type="ARBA" id="ARBA00012744"/>
    </source>
</evidence>
<dbReference type="PANTHER" id="PTHR42715:SF5">
    <property type="entry name" value="BETA-GLUCOSIDASE M-RELATED"/>
    <property type="match status" value="1"/>
</dbReference>
<reference evidence="9 10" key="1">
    <citation type="submission" date="2016-03" db="EMBL/GenBank/DDBJ databases">
        <authorList>
            <person name="Ploux O."/>
        </authorList>
    </citation>
    <scope>NUCLEOTIDE SEQUENCE [LARGE SCALE GENOMIC DNA]</scope>
    <source>
        <strain evidence="9 10">UAMH 11012</strain>
    </source>
</reference>
<dbReference type="EMBL" id="FJOG01000029">
    <property type="protein sequence ID" value="CZR65071.1"/>
    <property type="molecule type" value="Genomic_DNA"/>
</dbReference>
<dbReference type="AlphaFoldDB" id="A0A1L7XJ63"/>
<comment type="catalytic activity">
    <reaction evidence="1">
        <text>Hydrolysis of terminal, non-reducing beta-D-glucosyl residues with release of beta-D-glucose.</text>
        <dbReference type="EC" id="3.2.1.21"/>
    </reaction>
</comment>
<gene>
    <name evidence="9" type="ORF">PAC_14971</name>
</gene>
<protein>
    <recommendedName>
        <fullName evidence="3">beta-glucosidase</fullName>
        <ecNumber evidence="3">3.2.1.21</ecNumber>
    </recommendedName>
</protein>
<dbReference type="GO" id="GO:0008422">
    <property type="term" value="F:beta-glucosidase activity"/>
    <property type="evidence" value="ECO:0007669"/>
    <property type="project" value="UniProtKB-EC"/>
</dbReference>
<keyword evidence="6" id="KW-0136">Cellulose degradation</keyword>
<dbReference type="GO" id="GO:0030245">
    <property type="term" value="P:cellulose catabolic process"/>
    <property type="evidence" value="ECO:0007669"/>
    <property type="project" value="UniProtKB-KW"/>
</dbReference>
<dbReference type="Pfam" id="PF14310">
    <property type="entry name" value="Fn3-like"/>
    <property type="match status" value="1"/>
</dbReference>
<proteinExistence type="inferred from homology"/>
<accession>A0A1L7XJ63</accession>
<dbReference type="InterPro" id="IPR050288">
    <property type="entry name" value="Cellulose_deg_GH3"/>
</dbReference>
<dbReference type="SMART" id="SM01217">
    <property type="entry name" value="Fn3_like"/>
    <property type="match status" value="1"/>
</dbReference>
<dbReference type="InterPro" id="IPR026891">
    <property type="entry name" value="Fn3-like"/>
</dbReference>
<dbReference type="STRING" id="576137.A0A1L7XJ63"/>
<evidence type="ECO:0000256" key="4">
    <source>
        <dbReference type="ARBA" id="ARBA00022729"/>
    </source>
</evidence>
<keyword evidence="4" id="KW-0732">Signal</keyword>
<dbReference type="InterPro" id="IPR013783">
    <property type="entry name" value="Ig-like_fold"/>
</dbReference>
<feature type="domain" description="Fibronectin type III-like" evidence="8">
    <location>
        <begin position="90"/>
        <end position="158"/>
    </location>
</feature>